<gene>
    <name evidence="3" type="ORF">SCHPADRAFT_940960</name>
</gene>
<accession>A0A0H2RTK9</accession>
<reference evidence="3 4" key="1">
    <citation type="submission" date="2015-04" db="EMBL/GenBank/DDBJ databases">
        <title>Complete genome sequence of Schizopora paradoxa KUC8140, a cosmopolitan wood degrader in East Asia.</title>
        <authorList>
            <consortium name="DOE Joint Genome Institute"/>
            <person name="Min B."/>
            <person name="Park H."/>
            <person name="Jang Y."/>
            <person name="Kim J.-J."/>
            <person name="Kim K.H."/>
            <person name="Pangilinan J."/>
            <person name="Lipzen A."/>
            <person name="Riley R."/>
            <person name="Grigoriev I.V."/>
            <person name="Spatafora J.W."/>
            <person name="Choi I.-G."/>
        </authorList>
    </citation>
    <scope>NUCLEOTIDE SEQUENCE [LARGE SCALE GENOMIC DNA]</scope>
    <source>
        <strain evidence="3 4">KUC8140</strain>
    </source>
</reference>
<dbReference type="EMBL" id="KQ085971">
    <property type="protein sequence ID" value="KLO12788.1"/>
    <property type="molecule type" value="Genomic_DNA"/>
</dbReference>
<dbReference type="AlphaFoldDB" id="A0A0H2RTK9"/>
<dbReference type="Proteomes" id="UP000053477">
    <property type="component" value="Unassembled WGS sequence"/>
</dbReference>
<evidence type="ECO:0000313" key="4">
    <source>
        <dbReference type="Proteomes" id="UP000053477"/>
    </source>
</evidence>
<keyword evidence="2" id="KW-0732">Signal</keyword>
<evidence type="ECO:0000313" key="3">
    <source>
        <dbReference type="EMBL" id="KLO12788.1"/>
    </source>
</evidence>
<organism evidence="3 4">
    <name type="scientific">Schizopora paradoxa</name>
    <dbReference type="NCBI Taxonomy" id="27342"/>
    <lineage>
        <taxon>Eukaryota</taxon>
        <taxon>Fungi</taxon>
        <taxon>Dikarya</taxon>
        <taxon>Basidiomycota</taxon>
        <taxon>Agaricomycotina</taxon>
        <taxon>Agaricomycetes</taxon>
        <taxon>Hymenochaetales</taxon>
        <taxon>Schizoporaceae</taxon>
        <taxon>Schizopora</taxon>
    </lineage>
</organism>
<feature type="signal peptide" evidence="2">
    <location>
        <begin position="1"/>
        <end position="19"/>
    </location>
</feature>
<evidence type="ECO:0000256" key="2">
    <source>
        <dbReference type="SAM" id="SignalP"/>
    </source>
</evidence>
<feature type="chain" id="PRO_5005202121" description="Fungal STAND N-terminal Goodbye domain-containing protein" evidence="2">
    <location>
        <begin position="20"/>
        <end position="443"/>
    </location>
</feature>
<dbReference type="InParanoid" id="A0A0H2RTK9"/>
<evidence type="ECO:0000256" key="1">
    <source>
        <dbReference type="SAM" id="MobiDB-lite"/>
    </source>
</evidence>
<sequence>MYLWVVLRWFAQLWDWIWSSLTHKYDNLDHDLEVRSEQGSISGTAGTGGAPSSVNGEDVAGDIPAIPPRAAGASKSANGEDAARDIPAVIPRVERASSSANGEDELGDISVILPRAESIFLDKTDGCSEDDLKKALGLLNDEIMNCTMAITDEWLSVKESQNSNNDLRPALQTQLATSSKTQAFVVIGDAMRERIERARALSPAGEPPANELGDVLEHALRAWTAYCMATYIFDLFPPGPTIGDEPAVQFVARGLAETKEEAIVAKWNTLSQEAKSAPDAGLRDMFGRLVDIYCPRGKLATALRWRELAYGVVHSKGNYSKELRDEKQRQLLEGMRAIIDLAGTVDNFPKEDRASSVFDKAKILADLIHKEFMSALYEIYAVKPGVEYDESQMKGSDEATTRRRVICTTELGLRKVQKPSAMHEYPFALTTSGVVLERPEVLL</sequence>
<evidence type="ECO:0008006" key="5">
    <source>
        <dbReference type="Google" id="ProtNLM"/>
    </source>
</evidence>
<keyword evidence="4" id="KW-1185">Reference proteome</keyword>
<proteinExistence type="predicted"/>
<feature type="region of interest" description="Disordered" evidence="1">
    <location>
        <begin position="39"/>
        <end position="80"/>
    </location>
</feature>
<name>A0A0H2RTK9_9AGAM</name>
<protein>
    <recommendedName>
        <fullName evidence="5">Fungal STAND N-terminal Goodbye domain-containing protein</fullName>
    </recommendedName>
</protein>